<dbReference type="OrthoDB" id="2020995at2759"/>
<gene>
    <name evidence="11" type="primary">11431585</name>
    <name evidence="9" type="ordered locus">MTR_7g110720</name>
    <name evidence="10" type="ORF">MtrunA17_Chr7g0270831</name>
</gene>
<evidence type="ECO:0000256" key="7">
    <source>
        <dbReference type="SAM" id="MobiDB-lite"/>
    </source>
</evidence>
<evidence type="ECO:0000256" key="4">
    <source>
        <dbReference type="ARBA" id="ARBA00023163"/>
    </source>
</evidence>
<evidence type="ECO:0000256" key="2">
    <source>
        <dbReference type="ARBA" id="ARBA00023015"/>
    </source>
</evidence>
<evidence type="ECO:0000256" key="1">
    <source>
        <dbReference type="ARBA" id="ARBA00004123"/>
    </source>
</evidence>
<dbReference type="InterPro" id="IPR044810">
    <property type="entry name" value="WRKY_plant"/>
</dbReference>
<sequence>MENHHHRELSFLSSSGDFLHNNSIDPPIKEMDFFSSSPNKNNKEDDLDQHGSIIKEVSPLPTLLLTHHDPVNTGLNLMCSSAAVSKEENLENSETEMSILESELRRVQEENHKLRIMLEQITKSYSQLQAQLFITLQKQKPNHGQNMEENHGMVSEQIFLNNNNASVSDGKQACPHDHPAEDSSHSSKLEEPTQDLIPFKKARVSIRARSEAPLISDGCQWRKYGQKMAKGNPCPRAYYRCTMAVGCPVRKQVQRCAEDKTILITTYEGNHNHPLPPAATAIAHTTSAAAAMLLSSSTSSTLRKESATGYLSNSFPYATMATSTLSASQPFPTITLDFTQNHNLSMHHNRVPLPLFFSHKLPPLLQLGQPPPSSMVESVSAAISSDPNFTTALAAAISSIIGPQRSGDGNNNLAGVVPGSPQLPQSCTTFSTN</sequence>
<evidence type="ECO:0000259" key="8">
    <source>
        <dbReference type="PROSITE" id="PS50811"/>
    </source>
</evidence>
<proteinExistence type="predicted"/>
<keyword evidence="3" id="KW-0238">DNA-binding</keyword>
<feature type="compositionally biased region" description="Basic and acidic residues" evidence="7">
    <location>
        <begin position="174"/>
        <end position="191"/>
    </location>
</feature>
<evidence type="ECO:0000313" key="9">
    <source>
        <dbReference type="EMBL" id="AES82291.1"/>
    </source>
</evidence>
<dbReference type="EMBL" id="PSQE01000007">
    <property type="protein sequence ID" value="RHN49098.1"/>
    <property type="molecule type" value="Genomic_DNA"/>
</dbReference>
<dbReference type="EnsemblPlants" id="AES82291">
    <property type="protein sequence ID" value="AES82291"/>
    <property type="gene ID" value="MTR_7g110720"/>
</dbReference>
<dbReference type="GO" id="GO:0003700">
    <property type="term" value="F:DNA-binding transcription factor activity"/>
    <property type="evidence" value="ECO:0007669"/>
    <property type="project" value="InterPro"/>
</dbReference>
<organism evidence="9 12">
    <name type="scientific">Medicago truncatula</name>
    <name type="common">Barrel medic</name>
    <name type="synonym">Medicago tribuloides</name>
    <dbReference type="NCBI Taxonomy" id="3880"/>
    <lineage>
        <taxon>Eukaryota</taxon>
        <taxon>Viridiplantae</taxon>
        <taxon>Streptophyta</taxon>
        <taxon>Embryophyta</taxon>
        <taxon>Tracheophyta</taxon>
        <taxon>Spermatophyta</taxon>
        <taxon>Magnoliopsida</taxon>
        <taxon>eudicotyledons</taxon>
        <taxon>Gunneridae</taxon>
        <taxon>Pentapetalae</taxon>
        <taxon>rosids</taxon>
        <taxon>fabids</taxon>
        <taxon>Fabales</taxon>
        <taxon>Fabaceae</taxon>
        <taxon>Papilionoideae</taxon>
        <taxon>50 kb inversion clade</taxon>
        <taxon>NPAAA clade</taxon>
        <taxon>Hologalegina</taxon>
        <taxon>IRL clade</taxon>
        <taxon>Trifolieae</taxon>
        <taxon>Medicago</taxon>
    </lineage>
</organism>
<dbReference type="PANTHER" id="PTHR31429">
    <property type="entry name" value="WRKY TRANSCRIPTION FACTOR 36-RELATED"/>
    <property type="match status" value="1"/>
</dbReference>
<dbReference type="FunFam" id="2.20.25.80:FF:000002">
    <property type="entry name" value="probable WRKY transcription factor 31"/>
    <property type="match status" value="1"/>
</dbReference>
<reference evidence="10" key="4">
    <citation type="journal article" date="2018" name="Nat. Plants">
        <title>Whole-genome landscape of Medicago truncatula symbiotic genes.</title>
        <authorList>
            <person name="Pecrix Y."/>
            <person name="Gamas P."/>
            <person name="Carrere S."/>
        </authorList>
    </citation>
    <scope>NUCLEOTIDE SEQUENCE</scope>
    <source>
        <tissue evidence="10">Leaves</tissue>
    </source>
</reference>
<accession>G7KUM9</accession>
<dbReference type="KEGG" id="mtr:11431585"/>
<dbReference type="AlphaFoldDB" id="G7KUM9"/>
<dbReference type="Gramene" id="rna43889">
    <property type="protein sequence ID" value="RHN49098.1"/>
    <property type="gene ID" value="gene43889"/>
</dbReference>
<dbReference type="PROSITE" id="PS50811">
    <property type="entry name" value="WRKY"/>
    <property type="match status" value="1"/>
</dbReference>
<keyword evidence="5" id="KW-0539">Nucleus</keyword>
<dbReference type="GO" id="GO:0043565">
    <property type="term" value="F:sequence-specific DNA binding"/>
    <property type="evidence" value="ECO:0007669"/>
    <property type="project" value="InterPro"/>
</dbReference>
<dbReference type="GO" id="GO:0005634">
    <property type="term" value="C:nucleus"/>
    <property type="evidence" value="ECO:0007669"/>
    <property type="project" value="UniProtKB-SubCell"/>
</dbReference>
<dbReference type="PaxDb" id="3880-AES82291"/>
<dbReference type="InterPro" id="IPR036576">
    <property type="entry name" value="WRKY_dom_sf"/>
</dbReference>
<reference evidence="9 12" key="1">
    <citation type="journal article" date="2011" name="Nature">
        <title>The Medicago genome provides insight into the evolution of rhizobial symbioses.</title>
        <authorList>
            <person name="Young N.D."/>
            <person name="Debelle F."/>
            <person name="Oldroyd G.E."/>
            <person name="Geurts R."/>
            <person name="Cannon S.B."/>
            <person name="Udvardi M.K."/>
            <person name="Benedito V.A."/>
            <person name="Mayer K.F."/>
            <person name="Gouzy J."/>
            <person name="Schoof H."/>
            <person name="Van de Peer Y."/>
            <person name="Proost S."/>
            <person name="Cook D.R."/>
            <person name="Meyers B.C."/>
            <person name="Spannagl M."/>
            <person name="Cheung F."/>
            <person name="De Mita S."/>
            <person name="Krishnakumar V."/>
            <person name="Gundlach H."/>
            <person name="Zhou S."/>
            <person name="Mudge J."/>
            <person name="Bharti A.K."/>
            <person name="Murray J.D."/>
            <person name="Naoumkina M.A."/>
            <person name="Rosen B."/>
            <person name="Silverstein K.A."/>
            <person name="Tang H."/>
            <person name="Rombauts S."/>
            <person name="Zhao P.X."/>
            <person name="Zhou P."/>
            <person name="Barbe V."/>
            <person name="Bardou P."/>
            <person name="Bechner M."/>
            <person name="Bellec A."/>
            <person name="Berger A."/>
            <person name="Berges H."/>
            <person name="Bidwell S."/>
            <person name="Bisseling T."/>
            <person name="Choisne N."/>
            <person name="Couloux A."/>
            <person name="Denny R."/>
            <person name="Deshpande S."/>
            <person name="Dai X."/>
            <person name="Doyle J.J."/>
            <person name="Dudez A.M."/>
            <person name="Farmer A.D."/>
            <person name="Fouteau S."/>
            <person name="Franken C."/>
            <person name="Gibelin C."/>
            <person name="Gish J."/>
            <person name="Goldstein S."/>
            <person name="Gonzalez A.J."/>
            <person name="Green P.J."/>
            <person name="Hallab A."/>
            <person name="Hartog M."/>
            <person name="Hua A."/>
            <person name="Humphray S.J."/>
            <person name="Jeong D.H."/>
            <person name="Jing Y."/>
            <person name="Jocker A."/>
            <person name="Kenton S.M."/>
            <person name="Kim D.J."/>
            <person name="Klee K."/>
            <person name="Lai H."/>
            <person name="Lang C."/>
            <person name="Lin S."/>
            <person name="Macmil S.L."/>
            <person name="Magdelenat G."/>
            <person name="Matthews L."/>
            <person name="McCorrison J."/>
            <person name="Monaghan E.L."/>
            <person name="Mun J.H."/>
            <person name="Najar F.Z."/>
            <person name="Nicholson C."/>
            <person name="Noirot C."/>
            <person name="O'Bleness M."/>
            <person name="Paule C.R."/>
            <person name="Poulain J."/>
            <person name="Prion F."/>
            <person name="Qin B."/>
            <person name="Qu C."/>
            <person name="Retzel E.F."/>
            <person name="Riddle C."/>
            <person name="Sallet E."/>
            <person name="Samain S."/>
            <person name="Samson N."/>
            <person name="Sanders I."/>
            <person name="Saurat O."/>
            <person name="Scarpelli C."/>
            <person name="Schiex T."/>
            <person name="Segurens B."/>
            <person name="Severin A.J."/>
            <person name="Sherrier D.J."/>
            <person name="Shi R."/>
            <person name="Sims S."/>
            <person name="Singer S.R."/>
            <person name="Sinharoy S."/>
            <person name="Sterck L."/>
            <person name="Viollet A."/>
            <person name="Wang B.B."/>
            <person name="Wang K."/>
            <person name="Wang M."/>
            <person name="Wang X."/>
            <person name="Warfsmann J."/>
            <person name="Weissenbach J."/>
            <person name="White D.D."/>
            <person name="White J.D."/>
            <person name="Wiley G.B."/>
            <person name="Wincker P."/>
            <person name="Xing Y."/>
            <person name="Yang L."/>
            <person name="Yao Z."/>
            <person name="Ying F."/>
            <person name="Zhai J."/>
            <person name="Zhou L."/>
            <person name="Zuber A."/>
            <person name="Denarie J."/>
            <person name="Dixon R.A."/>
            <person name="May G.D."/>
            <person name="Schwartz D.C."/>
            <person name="Rogers J."/>
            <person name="Quetier F."/>
            <person name="Town C.D."/>
            <person name="Roe B.A."/>
        </authorList>
    </citation>
    <scope>NUCLEOTIDE SEQUENCE [LARGE SCALE GENOMIC DNA]</scope>
    <source>
        <strain evidence="9">A17</strain>
        <strain evidence="11 12">cv. Jemalong A17</strain>
    </source>
</reference>
<evidence type="ECO:0000256" key="3">
    <source>
        <dbReference type="ARBA" id="ARBA00023125"/>
    </source>
</evidence>
<dbReference type="Proteomes" id="UP000002051">
    <property type="component" value="Unassembled WGS sequence"/>
</dbReference>
<dbReference type="OMA" id="NHKMEAS"/>
<comment type="subcellular location">
    <subcellularLocation>
        <location evidence="1">Nucleus</location>
    </subcellularLocation>
</comment>
<protein>
    <submittedName>
        <fullName evidence="10">Putative transcription factor WRKY family</fullName>
    </submittedName>
    <submittedName>
        <fullName evidence="9">WRKY1b transcription factor</fullName>
    </submittedName>
</protein>
<evidence type="ECO:0000256" key="6">
    <source>
        <dbReference type="SAM" id="Coils"/>
    </source>
</evidence>
<dbReference type="eggNOG" id="ENOG502QSY8">
    <property type="taxonomic scope" value="Eukaryota"/>
</dbReference>
<dbReference type="EMBL" id="CM001223">
    <property type="protein sequence ID" value="AES82291.1"/>
    <property type="molecule type" value="Genomic_DNA"/>
</dbReference>
<name>G7KUM9_MEDTR</name>
<feature type="region of interest" description="Disordered" evidence="7">
    <location>
        <begin position="411"/>
        <end position="433"/>
    </location>
</feature>
<feature type="coiled-coil region" evidence="6">
    <location>
        <begin position="83"/>
        <end position="131"/>
    </location>
</feature>
<keyword evidence="12" id="KW-1185">Reference proteome</keyword>
<feature type="compositionally biased region" description="Polar residues" evidence="7">
    <location>
        <begin position="422"/>
        <end position="433"/>
    </location>
</feature>
<evidence type="ECO:0000256" key="5">
    <source>
        <dbReference type="ARBA" id="ARBA00023242"/>
    </source>
</evidence>
<dbReference type="PANTHER" id="PTHR31429:SF59">
    <property type="entry name" value="WRKY TRANSCRIPTION FACTOR 47-RELATED"/>
    <property type="match status" value="1"/>
</dbReference>
<dbReference type="Proteomes" id="UP000265566">
    <property type="component" value="Chromosome 7"/>
</dbReference>
<dbReference type="SUPFAM" id="SSF118290">
    <property type="entry name" value="WRKY DNA-binding domain"/>
    <property type="match status" value="1"/>
</dbReference>
<reference evidence="9 12" key="2">
    <citation type="journal article" date="2014" name="BMC Genomics">
        <title>An improved genome release (version Mt4.0) for the model legume Medicago truncatula.</title>
        <authorList>
            <person name="Tang H."/>
            <person name="Krishnakumar V."/>
            <person name="Bidwell S."/>
            <person name="Rosen B."/>
            <person name="Chan A."/>
            <person name="Zhou S."/>
            <person name="Gentzbittel L."/>
            <person name="Childs K.L."/>
            <person name="Yandell M."/>
            <person name="Gundlach H."/>
            <person name="Mayer K.F."/>
            <person name="Schwartz D.C."/>
            <person name="Town C.D."/>
        </authorList>
    </citation>
    <scope>GENOME REANNOTATION</scope>
    <source>
        <strain evidence="11 12">cv. Jemalong A17</strain>
    </source>
</reference>
<evidence type="ECO:0000313" key="10">
    <source>
        <dbReference type="EMBL" id="RHN49098.1"/>
    </source>
</evidence>
<evidence type="ECO:0000313" key="11">
    <source>
        <dbReference type="EnsemblPlants" id="AES82291"/>
    </source>
</evidence>
<dbReference type="InterPro" id="IPR003657">
    <property type="entry name" value="WRKY_dom"/>
</dbReference>
<dbReference type="SMART" id="SM00774">
    <property type="entry name" value="WRKY"/>
    <property type="match status" value="1"/>
</dbReference>
<dbReference type="Pfam" id="PF03106">
    <property type="entry name" value="WRKY"/>
    <property type="match status" value="1"/>
</dbReference>
<keyword evidence="2" id="KW-0805">Transcription regulation</keyword>
<feature type="domain" description="WRKY" evidence="8">
    <location>
        <begin position="210"/>
        <end position="276"/>
    </location>
</feature>
<dbReference type="Gene3D" id="2.20.25.80">
    <property type="entry name" value="WRKY domain"/>
    <property type="match status" value="1"/>
</dbReference>
<feature type="region of interest" description="Disordered" evidence="7">
    <location>
        <begin position="165"/>
        <end position="192"/>
    </location>
</feature>
<keyword evidence="4" id="KW-0804">Transcription</keyword>
<reference evidence="11" key="3">
    <citation type="submission" date="2015-04" db="UniProtKB">
        <authorList>
            <consortium name="EnsemblPlants"/>
        </authorList>
    </citation>
    <scope>IDENTIFICATION</scope>
    <source>
        <strain evidence="11">cv. Jemalong A17</strain>
    </source>
</reference>
<evidence type="ECO:0000313" key="12">
    <source>
        <dbReference type="Proteomes" id="UP000002051"/>
    </source>
</evidence>
<keyword evidence="6" id="KW-0175">Coiled coil</keyword>